<keyword evidence="3" id="KW-1185">Reference proteome</keyword>
<dbReference type="Proteomes" id="UP001576774">
    <property type="component" value="Unassembled WGS sequence"/>
</dbReference>
<accession>A0ABV4XE54</accession>
<gene>
    <name evidence="2" type="ORF">ACE1CC_26545</name>
</gene>
<dbReference type="EMBL" id="JBHFNQ010000202">
    <property type="protein sequence ID" value="MFB2880423.1"/>
    <property type="molecule type" value="Genomic_DNA"/>
</dbReference>
<evidence type="ECO:0000313" key="3">
    <source>
        <dbReference type="Proteomes" id="UP001576774"/>
    </source>
</evidence>
<proteinExistence type="predicted"/>
<protein>
    <submittedName>
        <fullName evidence="2">Uncharacterized protein</fullName>
    </submittedName>
</protein>
<reference evidence="2 3" key="1">
    <citation type="submission" date="2024-09" db="EMBL/GenBank/DDBJ databases">
        <title>Floridaenema gen nov. (Aerosakkonemataceae, Aerosakkonematales ord. nov., Cyanobacteria) from benthic tropical and subtropical fresh waters, with the description of four new species.</title>
        <authorList>
            <person name="Moretto J.A."/>
            <person name="Berthold D.E."/>
            <person name="Lefler F.W."/>
            <person name="Huang I.-S."/>
            <person name="Laughinghouse H. IV."/>
        </authorList>
    </citation>
    <scope>NUCLEOTIDE SEQUENCE [LARGE SCALE GENOMIC DNA]</scope>
    <source>
        <strain evidence="2 3">BLCC-F46</strain>
    </source>
</reference>
<evidence type="ECO:0000313" key="2">
    <source>
        <dbReference type="EMBL" id="MFB2880423.1"/>
    </source>
</evidence>
<name>A0ABV4XE54_9CYAN</name>
<keyword evidence="1" id="KW-0472">Membrane</keyword>
<sequence length="72" mass="7928">MDQIRANIELMIKRENALQAQRIQAAKPAEFLAQVVSIGGTVIAVLVGSFIVLFISRQIVQPINQQATSNCY</sequence>
<evidence type="ECO:0000256" key="1">
    <source>
        <dbReference type="SAM" id="Phobius"/>
    </source>
</evidence>
<comment type="caution">
    <text evidence="2">The sequence shown here is derived from an EMBL/GenBank/DDBJ whole genome shotgun (WGS) entry which is preliminary data.</text>
</comment>
<keyword evidence="1" id="KW-1133">Transmembrane helix</keyword>
<organism evidence="2 3">
    <name type="scientific">Floridaenema aerugineum BLCC-F46</name>
    <dbReference type="NCBI Taxonomy" id="3153654"/>
    <lineage>
        <taxon>Bacteria</taxon>
        <taxon>Bacillati</taxon>
        <taxon>Cyanobacteriota</taxon>
        <taxon>Cyanophyceae</taxon>
        <taxon>Oscillatoriophycideae</taxon>
        <taxon>Aerosakkonematales</taxon>
        <taxon>Aerosakkonemataceae</taxon>
        <taxon>Floridanema</taxon>
        <taxon>Floridanema aerugineum</taxon>
    </lineage>
</organism>
<dbReference type="RefSeq" id="WP_413273436.1">
    <property type="nucleotide sequence ID" value="NZ_JBHFNQ010000202.1"/>
</dbReference>
<feature type="transmembrane region" description="Helical" evidence="1">
    <location>
        <begin position="31"/>
        <end position="55"/>
    </location>
</feature>
<keyword evidence="1" id="KW-0812">Transmembrane</keyword>